<sequence>MPNKQYNLPFSSPAGPGQKSNQEPQAKPAKDDGSKKWAEEKAQACFDLGQCDDQKFLAEIEKLERLAADQAKQYHEDVEAEEAGKEKELMHSHSAAQTEREANCAPSHRMSILPPTFCGLSTFRALQLLLCEMIDHQPEIQSRNTRASANQIVPAQTQTRDLPH</sequence>
<dbReference type="GeneID" id="41971464"/>
<dbReference type="AlphaFoldDB" id="A0A507BI65"/>
<evidence type="ECO:0000313" key="3">
    <source>
        <dbReference type="Proteomes" id="UP000319257"/>
    </source>
</evidence>
<organism evidence="2 3">
    <name type="scientific">Thyridium curvatum</name>
    <dbReference type="NCBI Taxonomy" id="1093900"/>
    <lineage>
        <taxon>Eukaryota</taxon>
        <taxon>Fungi</taxon>
        <taxon>Dikarya</taxon>
        <taxon>Ascomycota</taxon>
        <taxon>Pezizomycotina</taxon>
        <taxon>Sordariomycetes</taxon>
        <taxon>Sordariomycetidae</taxon>
        <taxon>Thyridiales</taxon>
        <taxon>Thyridiaceae</taxon>
        <taxon>Thyridium</taxon>
    </lineage>
</organism>
<keyword evidence="3" id="KW-1185">Reference proteome</keyword>
<dbReference type="RefSeq" id="XP_030998079.1">
    <property type="nucleotide sequence ID" value="XM_031138381.1"/>
</dbReference>
<dbReference type="InParanoid" id="A0A507BI65"/>
<feature type="compositionally biased region" description="Basic and acidic residues" evidence="1">
    <location>
        <begin position="28"/>
        <end position="38"/>
    </location>
</feature>
<comment type="caution">
    <text evidence="2">The sequence shown here is derived from an EMBL/GenBank/DDBJ whole genome shotgun (WGS) entry which is preliminary data.</text>
</comment>
<feature type="compositionally biased region" description="Polar residues" evidence="1">
    <location>
        <begin position="1"/>
        <end position="10"/>
    </location>
</feature>
<feature type="region of interest" description="Disordered" evidence="1">
    <location>
        <begin position="1"/>
        <end position="38"/>
    </location>
</feature>
<reference evidence="2 3" key="1">
    <citation type="submission" date="2019-06" db="EMBL/GenBank/DDBJ databases">
        <title>Draft genome sequence of the filamentous fungus Phialemoniopsis curvata isolated from diesel fuel.</title>
        <authorList>
            <person name="Varaljay V.A."/>
            <person name="Lyon W.J."/>
            <person name="Crouch A.L."/>
            <person name="Drake C.E."/>
            <person name="Hollomon J.M."/>
            <person name="Nadeau L.J."/>
            <person name="Nunn H.S."/>
            <person name="Stevenson B.S."/>
            <person name="Bojanowski C.L."/>
            <person name="Crookes-Goodson W.J."/>
        </authorList>
    </citation>
    <scope>NUCLEOTIDE SEQUENCE [LARGE SCALE GENOMIC DNA]</scope>
    <source>
        <strain evidence="2 3">D216</strain>
    </source>
</reference>
<gene>
    <name evidence="2" type="ORF">E0L32_004017</name>
</gene>
<feature type="region of interest" description="Disordered" evidence="1">
    <location>
        <begin position="70"/>
        <end position="99"/>
    </location>
</feature>
<feature type="region of interest" description="Disordered" evidence="1">
    <location>
        <begin position="141"/>
        <end position="164"/>
    </location>
</feature>
<dbReference type="EMBL" id="SKBQ01000018">
    <property type="protein sequence ID" value="TPX16368.1"/>
    <property type="molecule type" value="Genomic_DNA"/>
</dbReference>
<accession>A0A507BI65</accession>
<evidence type="ECO:0000256" key="1">
    <source>
        <dbReference type="SAM" id="MobiDB-lite"/>
    </source>
</evidence>
<name>A0A507BI65_9PEZI</name>
<protein>
    <submittedName>
        <fullName evidence="2">Uncharacterized protein</fullName>
    </submittedName>
</protein>
<evidence type="ECO:0000313" key="2">
    <source>
        <dbReference type="EMBL" id="TPX16368.1"/>
    </source>
</evidence>
<proteinExistence type="predicted"/>
<feature type="compositionally biased region" description="Basic and acidic residues" evidence="1">
    <location>
        <begin position="70"/>
        <end position="91"/>
    </location>
</feature>
<dbReference type="Proteomes" id="UP000319257">
    <property type="component" value="Unassembled WGS sequence"/>
</dbReference>